<feature type="transmembrane region" description="Helical" evidence="1">
    <location>
        <begin position="118"/>
        <end position="137"/>
    </location>
</feature>
<dbReference type="RefSeq" id="WP_209337927.1">
    <property type="nucleotide sequence ID" value="NZ_JAGIQL010000002.1"/>
</dbReference>
<keyword evidence="3" id="KW-1185">Reference proteome</keyword>
<dbReference type="EMBL" id="JAGIQL010000002">
    <property type="protein sequence ID" value="MBP0456150.1"/>
    <property type="molecule type" value="Genomic_DNA"/>
</dbReference>
<proteinExistence type="predicted"/>
<accession>A0A940M4V0</accession>
<comment type="caution">
    <text evidence="2">The sequence shown here is derived from an EMBL/GenBank/DDBJ whole genome shotgun (WGS) entry which is preliminary data.</text>
</comment>
<name>A0A940M4V0_9ACTN</name>
<gene>
    <name evidence="2" type="ORF">JFN87_01355</name>
</gene>
<organism evidence="2 3">
    <name type="scientific">Streptomyces montanisoli</name>
    <dbReference type="NCBI Taxonomy" id="2798581"/>
    <lineage>
        <taxon>Bacteria</taxon>
        <taxon>Bacillati</taxon>
        <taxon>Actinomycetota</taxon>
        <taxon>Actinomycetes</taxon>
        <taxon>Kitasatosporales</taxon>
        <taxon>Streptomycetaceae</taxon>
        <taxon>Streptomyces</taxon>
    </lineage>
</organism>
<evidence type="ECO:0000313" key="3">
    <source>
        <dbReference type="Proteomes" id="UP000670475"/>
    </source>
</evidence>
<protein>
    <submittedName>
        <fullName evidence="2">Uncharacterized protein</fullName>
    </submittedName>
</protein>
<dbReference type="AlphaFoldDB" id="A0A940M4V0"/>
<reference evidence="2" key="1">
    <citation type="submission" date="2021-03" db="EMBL/GenBank/DDBJ databases">
        <title>Whole genome sequence of Streptomyces bomunensis MMS17-BM035.</title>
        <authorList>
            <person name="Lee J.H."/>
        </authorList>
    </citation>
    <scope>NUCLEOTIDE SEQUENCE</scope>
    <source>
        <strain evidence="2">MMS17-BM035</strain>
    </source>
</reference>
<keyword evidence="1" id="KW-0472">Membrane</keyword>
<evidence type="ECO:0000256" key="1">
    <source>
        <dbReference type="SAM" id="Phobius"/>
    </source>
</evidence>
<dbReference type="Proteomes" id="UP000670475">
    <property type="component" value="Unassembled WGS sequence"/>
</dbReference>
<sequence length="140" mass="15050">MESVPQRNHVAAASETVTLILGEGSPLPECAADVEDLVRLLRRHVAQLAAEAAPGTPALLRAQRLCSDGVPEGYMPSRAYLLELAEVTQELAVHVKHRGPGQMRSKHARSWWKPQINVVRGAVMAVALACVVFAASAPRT</sequence>
<keyword evidence="1" id="KW-0812">Transmembrane</keyword>
<evidence type="ECO:0000313" key="2">
    <source>
        <dbReference type="EMBL" id="MBP0456150.1"/>
    </source>
</evidence>
<keyword evidence="1" id="KW-1133">Transmembrane helix</keyword>